<dbReference type="Gene3D" id="3.40.50.2000">
    <property type="entry name" value="Glycogen Phosphorylase B"/>
    <property type="match status" value="2"/>
</dbReference>
<dbReference type="Pfam" id="PF06722">
    <property type="entry name" value="EryCIII-like_C"/>
    <property type="match status" value="1"/>
</dbReference>
<dbReference type="PANTHER" id="PTHR21015">
    <property type="entry name" value="UDP-N-ACETYLGLUCOSAMINE--N-ACETYLMURAMYL-(PENTAPEPTIDE) PYROPHOSPHORYL-UNDECAPRENOL N-ACETYLGLUCOSAMINE TRANSFERASE 1"/>
    <property type="match status" value="1"/>
</dbReference>
<feature type="domain" description="Erythromycin biosynthesis protein CIII-like C-terminal" evidence="2">
    <location>
        <begin position="291"/>
        <end position="408"/>
    </location>
</feature>
<dbReference type="SUPFAM" id="SSF53756">
    <property type="entry name" value="UDP-Glycosyltransferase/glycogen phosphorylase"/>
    <property type="match status" value="1"/>
</dbReference>
<dbReference type="EMBL" id="BAABDO010000113">
    <property type="protein sequence ID" value="GAA4153547.1"/>
    <property type="molecule type" value="Genomic_DNA"/>
</dbReference>
<feature type="region of interest" description="Disordered" evidence="1">
    <location>
        <begin position="1"/>
        <end position="20"/>
    </location>
</feature>
<accession>A0ABP7ZCJ0</accession>
<dbReference type="InterPro" id="IPR010610">
    <property type="entry name" value="EryCIII-like_C"/>
</dbReference>
<proteinExistence type="predicted"/>
<dbReference type="PANTHER" id="PTHR21015:SF22">
    <property type="entry name" value="GLYCOSYLTRANSFERASE"/>
    <property type="match status" value="1"/>
</dbReference>
<evidence type="ECO:0000313" key="3">
    <source>
        <dbReference type="EMBL" id="GAA4153547.1"/>
    </source>
</evidence>
<evidence type="ECO:0000259" key="2">
    <source>
        <dbReference type="Pfam" id="PF06722"/>
    </source>
</evidence>
<comment type="caution">
    <text evidence="3">The sequence shown here is derived from an EMBL/GenBank/DDBJ whole genome shotgun (WGS) entry which is preliminary data.</text>
</comment>
<keyword evidence="4" id="KW-1185">Reference proteome</keyword>
<gene>
    <name evidence="3" type="ORF">GCM10022416_52790</name>
</gene>
<name>A0ABP7ZCJ0_9ACTN</name>
<evidence type="ECO:0000313" key="4">
    <source>
        <dbReference type="Proteomes" id="UP001500266"/>
    </source>
</evidence>
<reference evidence="4" key="1">
    <citation type="journal article" date="2019" name="Int. J. Syst. Evol. Microbiol.">
        <title>The Global Catalogue of Microorganisms (GCM) 10K type strain sequencing project: providing services to taxonomists for standard genome sequencing and annotation.</title>
        <authorList>
            <consortium name="The Broad Institute Genomics Platform"/>
            <consortium name="The Broad Institute Genome Sequencing Center for Infectious Disease"/>
            <person name="Wu L."/>
            <person name="Ma J."/>
        </authorList>
    </citation>
    <scope>NUCLEOTIDE SEQUENCE [LARGE SCALE GENOMIC DNA]</scope>
    <source>
        <strain evidence="4">JCM 17316</strain>
    </source>
</reference>
<evidence type="ECO:0000256" key="1">
    <source>
        <dbReference type="SAM" id="MobiDB-lite"/>
    </source>
</evidence>
<dbReference type="InterPro" id="IPR002213">
    <property type="entry name" value="UDP_glucos_trans"/>
</dbReference>
<protein>
    <submittedName>
        <fullName evidence="3">Glycosyltransferase</fullName>
    </submittedName>
</protein>
<dbReference type="CDD" id="cd03784">
    <property type="entry name" value="GT1_Gtf-like"/>
    <property type="match status" value="1"/>
</dbReference>
<sequence length="410" mass="42846">MPPLGAVTAPTPGMPSTRRKAKASRFLFAVPPLTGHITPTVAVAAELTRRAHRVAWVGPRAAVEPLVPRNARVYPAGDEVAAPRSDLPDEPHIPSALRSLWEDLIVPLGHAMMPGVETAIDRFRPDVVVSDQQVLAAPVAARLRGLPWATSAATPFEFARPLRDAPDEEERIRELIGDFQLDHGIEDLLDPRFSDHLVLVFATGALIGDTSVFPDRFAFVGPVPPRPRGGDFPWEWLDGRPAVLVTPGAGAGAGHDAAAARFLRVAAEDVAALTVRAVFAAPPDAVPEPPPNALVRPDVPQPALLERMAAGRAAVVCPGGHDAVCAGLAHGLPLVVAPIRHDQPVIARLVAEAGAGIAVGFGRAAPVELRAALGAVLTDDAHRAAAVRIQDSFAAAGGAAAAADRLEKLA</sequence>
<dbReference type="Proteomes" id="UP001500266">
    <property type="component" value="Unassembled WGS sequence"/>
</dbReference>
<organism evidence="3 4">
    <name type="scientific">Actinomadura keratinilytica</name>
    <dbReference type="NCBI Taxonomy" id="547461"/>
    <lineage>
        <taxon>Bacteria</taxon>
        <taxon>Bacillati</taxon>
        <taxon>Actinomycetota</taxon>
        <taxon>Actinomycetes</taxon>
        <taxon>Streptosporangiales</taxon>
        <taxon>Thermomonosporaceae</taxon>
        <taxon>Actinomadura</taxon>
    </lineage>
</organism>